<keyword evidence="1" id="KW-0378">Hydrolase</keyword>
<accession>A0ABX7F1P9</accession>
<organism evidence="3 4">
    <name type="scientific">Rhizobium rosettiformans</name>
    <dbReference type="NCBI Taxonomy" id="1368430"/>
    <lineage>
        <taxon>Bacteria</taxon>
        <taxon>Pseudomonadati</taxon>
        <taxon>Pseudomonadota</taxon>
        <taxon>Alphaproteobacteria</taxon>
        <taxon>Hyphomicrobiales</taxon>
        <taxon>Rhizobiaceae</taxon>
        <taxon>Rhizobium/Agrobacterium group</taxon>
        <taxon>Rhizobium</taxon>
    </lineage>
</organism>
<geneLocation type="plasmid" evidence="3 4">
    <name>p1</name>
</geneLocation>
<dbReference type="PANTHER" id="PTHR30337">
    <property type="entry name" value="COMPONENT OF ATP-DEPENDENT DSDNA EXONUCLEASE"/>
    <property type="match status" value="1"/>
</dbReference>
<dbReference type="SUPFAM" id="SSF56300">
    <property type="entry name" value="Metallo-dependent phosphatases"/>
    <property type="match status" value="1"/>
</dbReference>
<evidence type="ECO:0000313" key="3">
    <source>
        <dbReference type="EMBL" id="QRF54388.1"/>
    </source>
</evidence>
<keyword evidence="3" id="KW-0614">Plasmid</keyword>
<dbReference type="PANTHER" id="PTHR30337:SF7">
    <property type="entry name" value="PHOSPHOESTERASE"/>
    <property type="match status" value="1"/>
</dbReference>
<gene>
    <name evidence="3" type="ORF">D4A92_23020</name>
</gene>
<sequence>MPFRFVHTADIHLDSPLRSLALRNAELAELIGDASRQALTAIIDLCLDEQVDALIIAGDLYDGDQTSMKTARFLAGQLEKLHQAGIRTYLIKGNHDALSKIAKELVLPDTVKIFGGNAEAIEITAGSLPVALHGLSFAKPHAPETLLPRYRPPVLDAVNIGIMHTSLAGSVGHDPYAPCNVIDLHASGFDYWALGHIHQRTHHAGKATVIMPGMPQGRDINEAGPKSVSIVTVADDRTITVEERLTSIAQFQRVEVDLTHVVEWRDAAGAIETALAAERERTASAHLVARLRLTGQTPLAWQVRRDLDLMLAEAEQRGDRIGKTWIEKLELAIDTPQSAPESLAANPVVELGALMREEVTTRSSFRDEVRDMVRELLSDLPAECRDFAGRDEAAFERFVDSLLAEGSIDIAARMMAAERGGN</sequence>
<feature type="domain" description="Calcineurin-like phosphoesterase" evidence="2">
    <location>
        <begin position="3"/>
        <end position="199"/>
    </location>
</feature>
<dbReference type="GO" id="GO:0004527">
    <property type="term" value="F:exonuclease activity"/>
    <property type="evidence" value="ECO:0007669"/>
    <property type="project" value="UniProtKB-KW"/>
</dbReference>
<dbReference type="InterPro" id="IPR004843">
    <property type="entry name" value="Calcineurin-like_PHP"/>
</dbReference>
<protein>
    <submittedName>
        <fullName evidence="3">DNA repair exonuclease</fullName>
    </submittedName>
</protein>
<dbReference type="InterPro" id="IPR014576">
    <property type="entry name" value="Pesterase_YhaO"/>
</dbReference>
<evidence type="ECO:0000256" key="1">
    <source>
        <dbReference type="ARBA" id="ARBA00022801"/>
    </source>
</evidence>
<proteinExistence type="predicted"/>
<dbReference type="InterPro" id="IPR050535">
    <property type="entry name" value="DNA_Repair-Maintenance_Comp"/>
</dbReference>
<dbReference type="InterPro" id="IPR041796">
    <property type="entry name" value="Mre11_N"/>
</dbReference>
<evidence type="ECO:0000259" key="2">
    <source>
        <dbReference type="Pfam" id="PF00149"/>
    </source>
</evidence>
<dbReference type="PIRSF" id="PIRSF033091">
    <property type="entry name" value="Pesterase_YhaO"/>
    <property type="match status" value="1"/>
</dbReference>
<dbReference type="InterPro" id="IPR029052">
    <property type="entry name" value="Metallo-depent_PP-like"/>
</dbReference>
<dbReference type="Proteomes" id="UP000596351">
    <property type="component" value="Plasmid p1"/>
</dbReference>
<dbReference type="EMBL" id="CP032406">
    <property type="protein sequence ID" value="QRF54388.1"/>
    <property type="molecule type" value="Genomic_DNA"/>
</dbReference>
<dbReference type="Gene3D" id="3.60.21.10">
    <property type="match status" value="1"/>
</dbReference>
<name>A0ABX7F1P9_9HYPH</name>
<keyword evidence="3" id="KW-0540">Nuclease</keyword>
<keyword evidence="4" id="KW-1185">Reference proteome</keyword>
<evidence type="ECO:0000313" key="4">
    <source>
        <dbReference type="Proteomes" id="UP000596351"/>
    </source>
</evidence>
<reference evidence="3 4" key="1">
    <citation type="submission" date="2018-09" db="EMBL/GenBank/DDBJ databases">
        <title>Rhizobium sp. MAE2-X.</title>
        <authorList>
            <person name="Lee Y."/>
            <person name="Jeon C.O."/>
        </authorList>
    </citation>
    <scope>NUCLEOTIDE SEQUENCE [LARGE SCALE GENOMIC DNA]</scope>
    <source>
        <strain evidence="3 4">MAE2-X</strain>
        <plasmid evidence="3 4">p1</plasmid>
    </source>
</reference>
<dbReference type="Pfam" id="PF00149">
    <property type="entry name" value="Metallophos"/>
    <property type="match status" value="1"/>
</dbReference>
<dbReference type="RefSeq" id="WP_203020185.1">
    <property type="nucleotide sequence ID" value="NZ_CP032406.1"/>
</dbReference>
<keyword evidence="3" id="KW-0269">Exonuclease</keyword>
<dbReference type="CDD" id="cd00840">
    <property type="entry name" value="MPP_Mre11_N"/>
    <property type="match status" value="1"/>
</dbReference>